<evidence type="ECO:0000256" key="11">
    <source>
        <dbReference type="PROSITE-ProRule" id="PRU00221"/>
    </source>
</evidence>
<dbReference type="Pfam" id="PF00400">
    <property type="entry name" value="WD40"/>
    <property type="match status" value="7"/>
</dbReference>
<evidence type="ECO:0000256" key="3">
    <source>
        <dbReference type="ARBA" id="ARBA00005043"/>
    </source>
</evidence>
<dbReference type="SMART" id="SM00320">
    <property type="entry name" value="WD40"/>
    <property type="match status" value="10"/>
</dbReference>
<feature type="repeat" description="WD" evidence="11">
    <location>
        <begin position="201"/>
        <end position="247"/>
    </location>
</feature>
<feature type="compositionally biased region" description="Polar residues" evidence="12">
    <location>
        <begin position="443"/>
        <end position="461"/>
    </location>
</feature>
<feature type="region of interest" description="Disordered" evidence="12">
    <location>
        <begin position="442"/>
        <end position="461"/>
    </location>
</feature>
<dbReference type="SUPFAM" id="SSF50978">
    <property type="entry name" value="WD40 repeat-like"/>
    <property type="match status" value="2"/>
</dbReference>
<keyword evidence="10" id="KW-0539">Nucleus</keyword>
<dbReference type="InterPro" id="IPR015943">
    <property type="entry name" value="WD40/YVTN_repeat-like_dom_sf"/>
</dbReference>
<evidence type="ECO:0000256" key="8">
    <source>
        <dbReference type="ARBA" id="ARBA00022694"/>
    </source>
</evidence>
<dbReference type="GO" id="GO:0005634">
    <property type="term" value="C:nucleus"/>
    <property type="evidence" value="ECO:0007669"/>
    <property type="project" value="UniProtKB-SubCell"/>
</dbReference>
<dbReference type="InParanoid" id="A0A286UNB5"/>
<protein>
    <recommendedName>
        <fullName evidence="5">Elongator complex protein 2</fullName>
    </recommendedName>
</protein>
<evidence type="ECO:0000256" key="10">
    <source>
        <dbReference type="ARBA" id="ARBA00023242"/>
    </source>
</evidence>
<dbReference type="GO" id="GO:0002098">
    <property type="term" value="P:tRNA wobble uridine modification"/>
    <property type="evidence" value="ECO:0007669"/>
    <property type="project" value="InterPro"/>
</dbReference>
<keyword evidence="9" id="KW-0677">Repeat</keyword>
<dbReference type="Proteomes" id="UP000217199">
    <property type="component" value="Unassembled WGS sequence"/>
</dbReference>
<comment type="pathway">
    <text evidence="3">tRNA modification; 5-methoxycarbonylmethyl-2-thiouridine-tRNA biosynthesis.</text>
</comment>
<dbReference type="PROSITE" id="PS00678">
    <property type="entry name" value="WD_REPEATS_1"/>
    <property type="match status" value="1"/>
</dbReference>
<dbReference type="PANTHER" id="PTHR44111">
    <property type="entry name" value="ELONGATOR COMPLEX PROTEIN 2"/>
    <property type="match status" value="1"/>
</dbReference>
<evidence type="ECO:0000256" key="12">
    <source>
        <dbReference type="SAM" id="MobiDB-lite"/>
    </source>
</evidence>
<evidence type="ECO:0000313" key="14">
    <source>
        <dbReference type="Proteomes" id="UP000217199"/>
    </source>
</evidence>
<dbReference type="UniPathway" id="UPA00988"/>
<evidence type="ECO:0000256" key="7">
    <source>
        <dbReference type="ARBA" id="ARBA00022574"/>
    </source>
</evidence>
<dbReference type="PROSITE" id="PS50082">
    <property type="entry name" value="WD_REPEATS_2"/>
    <property type="match status" value="5"/>
</dbReference>
<dbReference type="InterPro" id="IPR001680">
    <property type="entry name" value="WD40_rpt"/>
</dbReference>
<dbReference type="Gene3D" id="2.130.10.10">
    <property type="entry name" value="YVTN repeat-like/Quinoprotein amine dehydrogenase"/>
    <property type="match status" value="4"/>
</dbReference>
<dbReference type="GO" id="GO:0033588">
    <property type="term" value="C:elongator holoenzyme complex"/>
    <property type="evidence" value="ECO:0007669"/>
    <property type="project" value="InterPro"/>
</dbReference>
<feature type="repeat" description="WD" evidence="11">
    <location>
        <begin position="105"/>
        <end position="144"/>
    </location>
</feature>
<reference evidence="13 14" key="1">
    <citation type="journal article" date="2017" name="Mol. Ecol.">
        <title>Comparative and population genomic landscape of Phellinus noxius: A hypervariable fungus causing root rot in trees.</title>
        <authorList>
            <person name="Chung C.L."/>
            <person name="Lee T.J."/>
            <person name="Akiba M."/>
            <person name="Lee H.H."/>
            <person name="Kuo T.H."/>
            <person name="Liu D."/>
            <person name="Ke H.M."/>
            <person name="Yokoi T."/>
            <person name="Roa M.B."/>
            <person name="Lu M.J."/>
            <person name="Chang Y.Y."/>
            <person name="Ann P.J."/>
            <person name="Tsai J.N."/>
            <person name="Chen C.Y."/>
            <person name="Tzean S.S."/>
            <person name="Ota Y."/>
            <person name="Hattori T."/>
            <person name="Sahashi N."/>
            <person name="Liou R.F."/>
            <person name="Kikuchi T."/>
            <person name="Tsai I.J."/>
        </authorList>
    </citation>
    <scope>NUCLEOTIDE SEQUENCE [LARGE SCALE GENOMIC DNA]</scope>
    <source>
        <strain evidence="13 14">FFPRI411160</strain>
    </source>
</reference>
<feature type="repeat" description="WD" evidence="11">
    <location>
        <begin position="306"/>
        <end position="342"/>
    </location>
</feature>
<accession>A0A286UNB5</accession>
<comment type="caution">
    <text evidence="13">The sequence shown here is derived from an EMBL/GenBank/DDBJ whole genome shotgun (WGS) entry which is preliminary data.</text>
</comment>
<dbReference type="AlphaFoldDB" id="A0A286UNB5"/>
<feature type="repeat" description="WD" evidence="11">
    <location>
        <begin position="420"/>
        <end position="450"/>
    </location>
</feature>
<evidence type="ECO:0000256" key="9">
    <source>
        <dbReference type="ARBA" id="ARBA00022737"/>
    </source>
</evidence>
<dbReference type="PROSITE" id="PS50294">
    <property type="entry name" value="WD_REPEATS_REGION"/>
    <property type="match status" value="3"/>
</dbReference>
<keyword evidence="6" id="KW-0963">Cytoplasm</keyword>
<evidence type="ECO:0000256" key="1">
    <source>
        <dbReference type="ARBA" id="ARBA00004123"/>
    </source>
</evidence>
<dbReference type="STRING" id="2282107.A0A286UNB5"/>
<keyword evidence="7 11" id="KW-0853">WD repeat</keyword>
<evidence type="ECO:0000256" key="2">
    <source>
        <dbReference type="ARBA" id="ARBA00004496"/>
    </source>
</evidence>
<evidence type="ECO:0000256" key="5">
    <source>
        <dbReference type="ARBA" id="ARBA00020267"/>
    </source>
</evidence>
<sequence length="823" mass="91416">MTTNPQGTSFPAVSLEYVSAAANRFSRTASCSEGSLIAFGSSSFVALWQASEDDGTGVYQTLPGHDGLVTCVRFLADDNIVSTDDKGNLRCWRKVQNKWTTVVAIQAHQKAISALGTHKDYIVTGSSDGTIIIWRYARFQEEETDELQKLQRIDMKNRYPLDIQLANLPVSDDVVLAISGTERSINIYTKSEYQFVKVAALQGHEDWVKSLAFKEGVSGTSVLTLASGSQDGSIRLWNFEQYEKEKKSPGTPDELSDDLLDSFEASLGELADEEGGRQISLKRHIISTKSSDGRINQYTITFDALLIGHEAGITSLAWRPFLESSATPVLMSTSVDSSVILWAPTDVPDAHGRTSTSLWINQQRFGDVGGQRLGGFVGALWAQNGREAMAWGWAGGWRRWRSEPISPESGRETWREMNAISGHNGIVQSVSWSRGGEFLISSGPDQTTRIHGNSNPDENGQEQWHEICRPQVHGYDLVDSVFLSPSRFVSIADEKVARVFDAPQSFITLSKNLKILPDNEDTNETARPIAASVPPLGLSNKALSGADQTESHFPLPSSQMTKRRPFEGELALSTLWPEIEKLFGHGYELHAIAASHSSRYIATSCRATSPEHAGIKLYDTTSWQQFGKTLLGHQLTITRIAFSHDDKYILSVSRDRTWHLFEASDDGYVIFKAEKPHARIIWDCAWAKEQHIFATASRDKTVKVWDLRKVGSEKQIPSITIKTKEPVTSVAISEPEDGRHLLAIGLETGEIVIYSSLVEKPEQWEQQLLLDSSIAHVKHIHRITWRPRVTGDQKKPGVYQLATCSEDGTLRLIRIQLQPVTQA</sequence>
<name>A0A286UNB5_9AGAM</name>
<dbReference type="InterPro" id="IPR037289">
    <property type="entry name" value="Elp2"/>
</dbReference>
<dbReference type="PRINTS" id="PR00320">
    <property type="entry name" value="GPROTEINBRPT"/>
</dbReference>
<dbReference type="GO" id="GO:0005737">
    <property type="term" value="C:cytoplasm"/>
    <property type="evidence" value="ECO:0007669"/>
    <property type="project" value="UniProtKB-SubCell"/>
</dbReference>
<feature type="repeat" description="WD" evidence="11">
    <location>
        <begin position="674"/>
        <end position="708"/>
    </location>
</feature>
<dbReference type="EMBL" id="NBII01000003">
    <property type="protein sequence ID" value="PAV21078.1"/>
    <property type="molecule type" value="Genomic_DNA"/>
</dbReference>
<comment type="subcellular location">
    <subcellularLocation>
        <location evidence="2">Cytoplasm</location>
    </subcellularLocation>
    <subcellularLocation>
        <location evidence="1">Nucleus</location>
    </subcellularLocation>
</comment>
<comment type="similarity">
    <text evidence="4">Belongs to the WD repeat ELP2 family.</text>
</comment>
<evidence type="ECO:0000256" key="4">
    <source>
        <dbReference type="ARBA" id="ARBA00005881"/>
    </source>
</evidence>
<dbReference type="PANTHER" id="PTHR44111:SF1">
    <property type="entry name" value="ELONGATOR COMPLEX PROTEIN 2"/>
    <property type="match status" value="1"/>
</dbReference>
<proteinExistence type="inferred from homology"/>
<evidence type="ECO:0000313" key="13">
    <source>
        <dbReference type="EMBL" id="PAV21078.1"/>
    </source>
</evidence>
<dbReference type="InterPro" id="IPR020472">
    <property type="entry name" value="WD40_PAC1"/>
</dbReference>
<dbReference type="OrthoDB" id="27911at2759"/>
<keyword evidence="14" id="KW-1185">Reference proteome</keyword>
<dbReference type="InterPro" id="IPR019775">
    <property type="entry name" value="WD40_repeat_CS"/>
</dbReference>
<organism evidence="13 14">
    <name type="scientific">Pyrrhoderma noxium</name>
    <dbReference type="NCBI Taxonomy" id="2282107"/>
    <lineage>
        <taxon>Eukaryota</taxon>
        <taxon>Fungi</taxon>
        <taxon>Dikarya</taxon>
        <taxon>Basidiomycota</taxon>
        <taxon>Agaricomycotina</taxon>
        <taxon>Agaricomycetes</taxon>
        <taxon>Hymenochaetales</taxon>
        <taxon>Hymenochaetaceae</taxon>
        <taxon>Pyrrhoderma</taxon>
    </lineage>
</organism>
<gene>
    <name evidence="13" type="ORF">PNOK_0370500</name>
</gene>
<dbReference type="InterPro" id="IPR036322">
    <property type="entry name" value="WD40_repeat_dom_sf"/>
</dbReference>
<dbReference type="FunCoup" id="A0A286UNB5">
    <property type="interactions" value="487"/>
</dbReference>
<evidence type="ECO:0000256" key="6">
    <source>
        <dbReference type="ARBA" id="ARBA00022490"/>
    </source>
</evidence>
<keyword evidence="8" id="KW-0819">tRNA processing</keyword>